<dbReference type="Proteomes" id="UP000279331">
    <property type="component" value="Unassembled WGS sequence"/>
</dbReference>
<proteinExistence type="predicted"/>
<name>A0AB38UND2_9MYCO</name>
<gene>
    <name evidence="3" type="ORF">LAUMK42_00887</name>
</gene>
<accession>A0AB38UND2</accession>
<evidence type="ECO:0000313" key="3">
    <source>
        <dbReference type="EMBL" id="VAZ82083.1"/>
    </source>
</evidence>
<comment type="caution">
    <text evidence="3">The sequence shown here is derived from an EMBL/GenBank/DDBJ whole genome shotgun (WGS) entry which is preliminary data.</text>
</comment>
<feature type="region of interest" description="Disordered" evidence="1">
    <location>
        <begin position="533"/>
        <end position="552"/>
    </location>
</feature>
<feature type="domain" description="HNH nuclease" evidence="2">
    <location>
        <begin position="401"/>
        <end position="452"/>
    </location>
</feature>
<dbReference type="AlphaFoldDB" id="A0AB38UND2"/>
<dbReference type="InterPro" id="IPR003615">
    <property type="entry name" value="HNH_nuc"/>
</dbReference>
<dbReference type="SMART" id="SM00507">
    <property type="entry name" value="HNHc"/>
    <property type="match status" value="1"/>
</dbReference>
<dbReference type="EMBL" id="UPHL01000026">
    <property type="protein sequence ID" value="VAZ82083.1"/>
    <property type="molecule type" value="Genomic_DNA"/>
</dbReference>
<evidence type="ECO:0000259" key="2">
    <source>
        <dbReference type="SMART" id="SM00507"/>
    </source>
</evidence>
<dbReference type="InterPro" id="IPR003870">
    <property type="entry name" value="DUF222"/>
</dbReference>
<reference evidence="3 4" key="1">
    <citation type="submission" date="2018-09" db="EMBL/GenBank/DDBJ databases">
        <authorList>
            <person name="Tagini F."/>
        </authorList>
    </citation>
    <scope>NUCLEOTIDE SEQUENCE [LARGE SCALE GENOMIC DNA]</scope>
    <source>
        <strain evidence="3 4">MK42</strain>
    </source>
</reference>
<sequence length="552" mass="58824">MLAFLPAPRLPHRLHASLSGGWSVQIVLSVPSSSIAHMFEVSLPDPAELRRCDDSALVAAIEDCARAEAAASARRLSAIAALTCRRTASDQRADWACDEWDSAAAEVAAALGLSQGRASGQMHLSLALNRLPKVAALFLAGGLSARLMSVIAWRTYLVRDPEAQRLVDAAVAEHAGAWGPLSASKLEQAIDGWVDRYDPGALRRTRAAARGRDVCFGEPDDDVGTAALWGRLYATDAAMLDRRLKQMAHGVCDDDPRTLAQRRADALGALAAGAEQLVCGCGNADCPCGAGDTNERASGVVIHVVAESCALDAAADPHMSGEVPPSRPITPEMTLAEALAPDPEPDQPAASSVKPPAALITSGGVVPAPLLAELIRGGAVISPVRQPAGLGLEPHHRPSAKLAEFIRIRDLTCRFPGCDVPAEFCDIDHTVPWPLGPTHPSNLKCACRKHHLLKTFWTAWKDEQLPDGTVIWTAPNGATYTTRPGSWIFFPAWNTTTSDLPPTPTPATTIGDRGAMMPHRQRTRAAEVARRIKSERALNDAHVAERNKPPPF</sequence>
<dbReference type="CDD" id="cd00085">
    <property type="entry name" value="HNHc"/>
    <property type="match status" value="1"/>
</dbReference>
<dbReference type="Pfam" id="PF02720">
    <property type="entry name" value="DUF222"/>
    <property type="match status" value="1"/>
</dbReference>
<evidence type="ECO:0000256" key="1">
    <source>
        <dbReference type="SAM" id="MobiDB-lite"/>
    </source>
</evidence>
<organism evidence="3 4">
    <name type="scientific">Mycobacterium persicum</name>
    <dbReference type="NCBI Taxonomy" id="1487726"/>
    <lineage>
        <taxon>Bacteria</taxon>
        <taxon>Bacillati</taxon>
        <taxon>Actinomycetota</taxon>
        <taxon>Actinomycetes</taxon>
        <taxon>Mycobacteriales</taxon>
        <taxon>Mycobacteriaceae</taxon>
        <taxon>Mycobacterium</taxon>
    </lineage>
</organism>
<protein>
    <recommendedName>
        <fullName evidence="2">HNH nuclease domain-containing protein</fullName>
    </recommendedName>
</protein>
<evidence type="ECO:0000313" key="4">
    <source>
        <dbReference type="Proteomes" id="UP000279331"/>
    </source>
</evidence>
<dbReference type="Gene3D" id="1.10.30.50">
    <property type="match status" value="1"/>
</dbReference>